<accession>S9U1H7</accession>
<feature type="region of interest" description="Disordered" evidence="1">
    <location>
        <begin position="477"/>
        <end position="516"/>
    </location>
</feature>
<dbReference type="OrthoDB" id="10689737at2759"/>
<feature type="compositionally biased region" description="Basic and acidic residues" evidence="1">
    <location>
        <begin position="490"/>
        <end position="506"/>
    </location>
</feature>
<feature type="compositionally biased region" description="Basic and acidic residues" evidence="1">
    <location>
        <begin position="417"/>
        <end position="426"/>
    </location>
</feature>
<feature type="non-terminal residue" evidence="3">
    <location>
        <position position="826"/>
    </location>
</feature>
<dbReference type="Proteomes" id="UP000015354">
    <property type="component" value="Unassembled WGS sequence"/>
</dbReference>
<feature type="compositionally biased region" description="Basic and acidic residues" evidence="1">
    <location>
        <begin position="684"/>
        <end position="697"/>
    </location>
</feature>
<feature type="compositionally biased region" description="Basic and acidic residues" evidence="1">
    <location>
        <begin position="229"/>
        <end position="238"/>
    </location>
</feature>
<name>S9U1H7_9TRYP</name>
<keyword evidence="2" id="KW-0812">Transmembrane</keyword>
<comment type="caution">
    <text evidence="3">The sequence shown here is derived from an EMBL/GenBank/DDBJ whole genome shotgun (WGS) entry which is preliminary data.</text>
</comment>
<feature type="region of interest" description="Disordered" evidence="1">
    <location>
        <begin position="411"/>
        <end position="456"/>
    </location>
</feature>
<feature type="compositionally biased region" description="Basic and acidic residues" evidence="1">
    <location>
        <begin position="715"/>
        <end position="728"/>
    </location>
</feature>
<feature type="region of interest" description="Disordered" evidence="1">
    <location>
        <begin position="775"/>
        <end position="826"/>
    </location>
</feature>
<evidence type="ECO:0000313" key="3">
    <source>
        <dbReference type="EMBL" id="EPY22773.1"/>
    </source>
</evidence>
<feature type="region of interest" description="Disordered" evidence="1">
    <location>
        <begin position="670"/>
        <end position="728"/>
    </location>
</feature>
<feature type="transmembrane region" description="Helical" evidence="2">
    <location>
        <begin position="36"/>
        <end position="59"/>
    </location>
</feature>
<feature type="compositionally biased region" description="Basic and acidic residues" evidence="1">
    <location>
        <begin position="433"/>
        <end position="456"/>
    </location>
</feature>
<keyword evidence="2" id="KW-1133">Transmembrane helix</keyword>
<feature type="region of interest" description="Disordered" evidence="1">
    <location>
        <begin position="145"/>
        <end position="191"/>
    </location>
</feature>
<feature type="region of interest" description="Disordered" evidence="1">
    <location>
        <begin position="357"/>
        <end position="376"/>
    </location>
</feature>
<feature type="region of interest" description="Disordered" evidence="1">
    <location>
        <begin position="229"/>
        <end position="253"/>
    </location>
</feature>
<feature type="compositionally biased region" description="Basic and acidic residues" evidence="1">
    <location>
        <begin position="162"/>
        <end position="191"/>
    </location>
</feature>
<feature type="region of interest" description="Disordered" evidence="1">
    <location>
        <begin position="615"/>
        <end position="634"/>
    </location>
</feature>
<proteinExistence type="predicted"/>
<feature type="region of interest" description="Disordered" evidence="1">
    <location>
        <begin position="271"/>
        <end position="291"/>
    </location>
</feature>
<dbReference type="EMBL" id="ATMH01008137">
    <property type="protein sequence ID" value="EPY22773.1"/>
    <property type="molecule type" value="Genomic_DNA"/>
</dbReference>
<evidence type="ECO:0000256" key="1">
    <source>
        <dbReference type="SAM" id="MobiDB-lite"/>
    </source>
</evidence>
<evidence type="ECO:0000313" key="4">
    <source>
        <dbReference type="Proteomes" id="UP000015354"/>
    </source>
</evidence>
<feature type="compositionally biased region" description="Basic and acidic residues" evidence="1">
    <location>
        <begin position="273"/>
        <end position="287"/>
    </location>
</feature>
<evidence type="ECO:0000256" key="2">
    <source>
        <dbReference type="SAM" id="Phobius"/>
    </source>
</evidence>
<organism evidence="3 4">
    <name type="scientific">Strigomonas culicis</name>
    <dbReference type="NCBI Taxonomy" id="28005"/>
    <lineage>
        <taxon>Eukaryota</taxon>
        <taxon>Discoba</taxon>
        <taxon>Euglenozoa</taxon>
        <taxon>Kinetoplastea</taxon>
        <taxon>Metakinetoplastina</taxon>
        <taxon>Trypanosomatida</taxon>
        <taxon>Trypanosomatidae</taxon>
        <taxon>Strigomonadinae</taxon>
        <taxon>Strigomonas</taxon>
    </lineage>
</organism>
<gene>
    <name evidence="3" type="ORF">STCU_08137</name>
</gene>
<feature type="compositionally biased region" description="Basic and acidic residues" evidence="1">
    <location>
        <begin position="786"/>
        <end position="796"/>
    </location>
</feature>
<protein>
    <submittedName>
        <fullName evidence="3">Inorganic pyrophosphatase</fullName>
    </submittedName>
</protein>
<reference evidence="3 4" key="1">
    <citation type="journal article" date="2013" name="PLoS ONE">
        <title>Predicting the Proteins of Angomonas deanei, Strigomonas culicis and Their Respective Endosymbionts Reveals New Aspects of the Trypanosomatidae Family.</title>
        <authorList>
            <person name="Motta M.C."/>
            <person name="Martins A.C."/>
            <person name="de Souza S.S."/>
            <person name="Catta-Preta C.M."/>
            <person name="Silva R."/>
            <person name="Klein C.C."/>
            <person name="de Almeida L.G."/>
            <person name="de Lima Cunha O."/>
            <person name="Ciapina L.P."/>
            <person name="Brocchi M."/>
            <person name="Colabardini A.C."/>
            <person name="de Araujo Lima B."/>
            <person name="Machado C.R."/>
            <person name="de Almeida Soares C.M."/>
            <person name="Probst C.M."/>
            <person name="de Menezes C.B."/>
            <person name="Thompson C.E."/>
            <person name="Bartholomeu D.C."/>
            <person name="Gradia D.F."/>
            <person name="Pavoni D.P."/>
            <person name="Grisard E.C."/>
            <person name="Fantinatti-Garboggini F."/>
            <person name="Marchini F.K."/>
            <person name="Rodrigues-Luiz G.F."/>
            <person name="Wagner G."/>
            <person name="Goldman G.H."/>
            <person name="Fietto J.L."/>
            <person name="Elias M.C."/>
            <person name="Goldman M.H."/>
            <person name="Sagot M.F."/>
            <person name="Pereira M."/>
            <person name="Stoco P.H."/>
            <person name="de Mendonca-Neto R.P."/>
            <person name="Teixeira S.M."/>
            <person name="Maciel T.E."/>
            <person name="de Oliveira Mendes T.A."/>
            <person name="Urmenyi T.P."/>
            <person name="de Souza W."/>
            <person name="Schenkman S."/>
            <person name="de Vasconcelos A.T."/>
        </authorList>
    </citation>
    <scope>NUCLEOTIDE SEQUENCE [LARGE SCALE GENOMIC DNA]</scope>
</reference>
<keyword evidence="4" id="KW-1185">Reference proteome</keyword>
<sequence>MSPLLSLFKKERKNTLFYQRRESDLPYHPIHIRSSLYIYIYMSIYILLLFLVSSLSVFFSRLLDEAQHDAAHLGLEHGREHDGNDRHELDEDVQRRAGRVLERVADGVTDDGGRVLRGALALVLVLEAALLDVLLRVIPRTARVGGGDGHLHAGHDGTGQHTGERELAEEHTDDDGAQHDERRGRDHLTEGRLRRNRDTALVVGLLAAVRHLGVAELAADLVHHVHRSHADGLHRHGGEPVGQHGAEEQARHHAGVEDVHLRDRHARHVGAVQRERDERRGADREALADGGSRVAGRVERVRDLADLVAHVGHLCNTAGVIRDGAVGVDGERDGHGREDAERSEGVAVEVAHAVGHIDGDAHGEDRRHDGQVAEGEAVDDVRRRARLARLGDLLHRAVRVGREVLRRVANEEAGPEAAEHAHESAPARRLRRADREGGGERELRQEGNHDGGRDGGVEQLALQRGLDVGGALDAVRRRAHRRDDDADQDADGRDEQRVHHGGEGGRELGGAGRNHERGAGRLTEAAKEIGAHTSDIANVVADAVRNDAGVARIVLRDVVLHLADEIGADIGRLGVDAATDAPEAGDRGAAETEGRDALVQLGEVLRQLAKVGADDLHRQEERGEPHGGEAKAHRDAATEGGLEAVGEALGLVALIAAGGRHDGRAGVRVDGNAHADPPGADGGEGARHEGEDGEARARPRRGGRLGALLRGGEGNAEHEVQQRAEARHEDGHVLVLGQQEGGRALGDAGVDHIDVAHHLVGEEAIAQALALPGGDLDVGEHVPPVHGEDEADGGRAEDDDGGDLRRHQRGGAGHNRLADDLAGLRG</sequence>
<keyword evidence="2" id="KW-0472">Membrane</keyword>
<dbReference type="AlphaFoldDB" id="S9U1H7"/>
<feature type="compositionally biased region" description="Basic and acidic residues" evidence="1">
    <location>
        <begin position="357"/>
        <end position="371"/>
    </location>
</feature>